<dbReference type="OrthoDB" id="2016548at2759"/>
<feature type="non-terminal residue" evidence="3">
    <location>
        <position position="1"/>
    </location>
</feature>
<dbReference type="VEuPathDB" id="FungiDB:PHYBLDRAFT_101272"/>
<dbReference type="InParanoid" id="A0A163E5C7"/>
<dbReference type="PANTHER" id="PTHR33741">
    <property type="entry name" value="TRANSMEMBRANE PROTEIN DDB_G0269096-RELATED"/>
    <property type="match status" value="1"/>
</dbReference>
<sequence length="196" mass="21659">LPYAVAHFLGYRRPGYKEKKLKLWRNCIWSFLGAWLSIGLLEIMFMYAPLFRAHKTPFIIGSYGAATTLLYGAYTSPTVQPPNVIFGHLIGSFIGVATSKLFTQTATHWSSAGQQQALVWVSGASAMALSLVAMEVTNTVHPPAGAAALIACVDKNVIAIGWYYIGVIMLSSTIILVISCLINNIERRYPVYWWKP</sequence>
<dbReference type="STRING" id="763407.A0A163E5C7"/>
<name>A0A163E5C7_PHYB8</name>
<feature type="transmembrane region" description="Helical" evidence="1">
    <location>
        <begin position="162"/>
        <end position="185"/>
    </location>
</feature>
<evidence type="ECO:0000313" key="3">
    <source>
        <dbReference type="EMBL" id="OAD76770.1"/>
    </source>
</evidence>
<keyword evidence="1" id="KW-0812">Transmembrane</keyword>
<feature type="transmembrane region" description="Helical" evidence="1">
    <location>
        <begin position="57"/>
        <end position="74"/>
    </location>
</feature>
<dbReference type="RefSeq" id="XP_018294810.1">
    <property type="nucleotide sequence ID" value="XM_018427633.1"/>
</dbReference>
<organism evidence="3 4">
    <name type="scientific">Phycomyces blakesleeanus (strain ATCC 8743b / DSM 1359 / FGSC 10004 / NBRC 33097 / NRRL 1555)</name>
    <dbReference type="NCBI Taxonomy" id="763407"/>
    <lineage>
        <taxon>Eukaryota</taxon>
        <taxon>Fungi</taxon>
        <taxon>Fungi incertae sedis</taxon>
        <taxon>Mucoromycota</taxon>
        <taxon>Mucoromycotina</taxon>
        <taxon>Mucoromycetes</taxon>
        <taxon>Mucorales</taxon>
        <taxon>Phycomycetaceae</taxon>
        <taxon>Phycomyces</taxon>
    </lineage>
</organism>
<evidence type="ECO:0000313" key="4">
    <source>
        <dbReference type="Proteomes" id="UP000077315"/>
    </source>
</evidence>
<dbReference type="PANTHER" id="PTHR33741:SF5">
    <property type="entry name" value="TRANSMEMBRANE PROTEIN DDB_G0269096-RELATED"/>
    <property type="match status" value="1"/>
</dbReference>
<keyword evidence="1" id="KW-1133">Transmembrane helix</keyword>
<keyword evidence="1" id="KW-0472">Membrane</keyword>
<dbReference type="Pfam" id="PF04982">
    <property type="entry name" value="TM_HPP"/>
    <property type="match status" value="1"/>
</dbReference>
<feature type="transmembrane region" description="Helical" evidence="1">
    <location>
        <begin position="117"/>
        <end position="134"/>
    </location>
</feature>
<accession>A0A163E5C7</accession>
<dbReference type="AlphaFoldDB" id="A0A163E5C7"/>
<feature type="domain" description="HPP transmembrane region" evidence="2">
    <location>
        <begin position="24"/>
        <end position="190"/>
    </location>
</feature>
<dbReference type="EMBL" id="KV440975">
    <property type="protein sequence ID" value="OAD76770.1"/>
    <property type="molecule type" value="Genomic_DNA"/>
</dbReference>
<keyword evidence="4" id="KW-1185">Reference proteome</keyword>
<evidence type="ECO:0000259" key="2">
    <source>
        <dbReference type="Pfam" id="PF04982"/>
    </source>
</evidence>
<dbReference type="GeneID" id="28988539"/>
<feature type="transmembrane region" description="Helical" evidence="1">
    <location>
        <begin position="86"/>
        <end position="105"/>
    </location>
</feature>
<feature type="transmembrane region" description="Helical" evidence="1">
    <location>
        <begin position="28"/>
        <end position="50"/>
    </location>
</feature>
<dbReference type="InterPro" id="IPR058581">
    <property type="entry name" value="TM_HPP"/>
</dbReference>
<feature type="non-terminal residue" evidence="3">
    <location>
        <position position="196"/>
    </location>
</feature>
<dbReference type="InterPro" id="IPR007065">
    <property type="entry name" value="HPP"/>
</dbReference>
<protein>
    <recommendedName>
        <fullName evidence="2">HPP transmembrane region domain-containing protein</fullName>
    </recommendedName>
</protein>
<reference evidence="4" key="1">
    <citation type="submission" date="2015-06" db="EMBL/GenBank/DDBJ databases">
        <title>Expansion of signal transduction pathways in fungi by whole-genome duplication.</title>
        <authorList>
            <consortium name="DOE Joint Genome Institute"/>
            <person name="Corrochano L.M."/>
            <person name="Kuo A."/>
            <person name="Marcet-Houben M."/>
            <person name="Polaino S."/>
            <person name="Salamov A."/>
            <person name="Villalobos J.M."/>
            <person name="Alvarez M.I."/>
            <person name="Avalos J."/>
            <person name="Benito E.P."/>
            <person name="Benoit I."/>
            <person name="Burger G."/>
            <person name="Camino L.P."/>
            <person name="Canovas D."/>
            <person name="Cerda-Olmedo E."/>
            <person name="Cheng J.-F."/>
            <person name="Dominguez A."/>
            <person name="Elias M."/>
            <person name="Eslava A.P."/>
            <person name="Glaser F."/>
            <person name="Grimwood J."/>
            <person name="Gutierrez G."/>
            <person name="Heitman J."/>
            <person name="Henrissat B."/>
            <person name="Iturriaga E.A."/>
            <person name="Lang B.F."/>
            <person name="Lavin J.L."/>
            <person name="Lee S."/>
            <person name="Li W."/>
            <person name="Lindquist E."/>
            <person name="Lopez-Garcia S."/>
            <person name="Luque E.M."/>
            <person name="Marcos A.T."/>
            <person name="Martin J."/>
            <person name="McCluskey K."/>
            <person name="Medina H.R."/>
            <person name="Miralles-Duran A."/>
            <person name="Miyazaki A."/>
            <person name="Munoz-Torres E."/>
            <person name="Oguiza J.A."/>
            <person name="Ohm R."/>
            <person name="Olmedo M."/>
            <person name="Orejas M."/>
            <person name="Ortiz-Castellanos L."/>
            <person name="Pisabarro A.G."/>
            <person name="Rodriguez-Romero J."/>
            <person name="Ruiz-Herrera J."/>
            <person name="Ruiz-Vazquez R."/>
            <person name="Sanz C."/>
            <person name="Schackwitz W."/>
            <person name="Schmutz J."/>
            <person name="Shahriari M."/>
            <person name="Shelest E."/>
            <person name="Silva-Franco F."/>
            <person name="Soanes D."/>
            <person name="Syed K."/>
            <person name="Tagua V.G."/>
            <person name="Talbot N.J."/>
            <person name="Thon M."/>
            <person name="De vries R.P."/>
            <person name="Wiebenga A."/>
            <person name="Yadav J.S."/>
            <person name="Braun E.L."/>
            <person name="Baker S."/>
            <person name="Garre V."/>
            <person name="Horwitz B."/>
            <person name="Torres-Martinez S."/>
            <person name="Idnurm A."/>
            <person name="Herrera-Estrella A."/>
            <person name="Gabaldon T."/>
            <person name="Grigoriev I.V."/>
        </authorList>
    </citation>
    <scope>NUCLEOTIDE SEQUENCE [LARGE SCALE GENOMIC DNA]</scope>
    <source>
        <strain evidence="4">NRRL 1555(-)</strain>
    </source>
</reference>
<gene>
    <name evidence="3" type="ORF">PHYBLDRAFT_101272</name>
</gene>
<dbReference type="Proteomes" id="UP000077315">
    <property type="component" value="Unassembled WGS sequence"/>
</dbReference>
<evidence type="ECO:0000256" key="1">
    <source>
        <dbReference type="SAM" id="Phobius"/>
    </source>
</evidence>
<proteinExistence type="predicted"/>